<keyword evidence="2" id="KW-1185">Reference proteome</keyword>
<protein>
    <recommendedName>
        <fullName evidence="3">DUF560 domain-containing protein</fullName>
    </recommendedName>
</protein>
<reference evidence="1 2" key="1">
    <citation type="journal article" date="2022" name="Mar. Drugs">
        <title>Bioassay-Guided Fractionation Leads to the Detection of Cholic Acid Generated by the Rare Thalassomonas sp.</title>
        <authorList>
            <person name="Pheiffer F."/>
            <person name="Schneider Y.K."/>
            <person name="Hansen E.H."/>
            <person name="Andersen J.H."/>
            <person name="Isaksson J."/>
            <person name="Busche T."/>
            <person name="R C."/>
            <person name="Kalinowski J."/>
            <person name="Zyl L.V."/>
            <person name="Trindade M."/>
        </authorList>
    </citation>
    <scope>NUCLEOTIDE SEQUENCE [LARGE SCALE GENOMIC DNA]</scope>
    <source>
        <strain evidence="1 2">A5K-61T</strain>
    </source>
</reference>
<dbReference type="Gene3D" id="1.25.40.10">
    <property type="entry name" value="Tetratricopeptide repeat domain"/>
    <property type="match status" value="1"/>
</dbReference>
<dbReference type="EMBL" id="CP059693">
    <property type="protein sequence ID" value="WDE12979.1"/>
    <property type="molecule type" value="Genomic_DNA"/>
</dbReference>
<dbReference type="SUPFAM" id="SSF48452">
    <property type="entry name" value="TPR-like"/>
    <property type="match status" value="1"/>
</dbReference>
<dbReference type="InterPro" id="IPR011990">
    <property type="entry name" value="TPR-like_helical_dom_sf"/>
</dbReference>
<name>A0ABY7VGX0_9GAMM</name>
<gene>
    <name evidence="1" type="ORF">H3N35_05850</name>
</gene>
<dbReference type="RefSeq" id="WP_274053313.1">
    <property type="nucleotide sequence ID" value="NZ_CP059693.1"/>
</dbReference>
<accession>A0ABY7VGX0</accession>
<evidence type="ECO:0000313" key="2">
    <source>
        <dbReference type="Proteomes" id="UP001215231"/>
    </source>
</evidence>
<dbReference type="Proteomes" id="UP001215231">
    <property type="component" value="Chromosome"/>
</dbReference>
<organism evidence="1 2">
    <name type="scientific">Thalassomonas haliotis</name>
    <dbReference type="NCBI Taxonomy" id="485448"/>
    <lineage>
        <taxon>Bacteria</taxon>
        <taxon>Pseudomonadati</taxon>
        <taxon>Pseudomonadota</taxon>
        <taxon>Gammaproteobacteria</taxon>
        <taxon>Alteromonadales</taxon>
        <taxon>Colwelliaceae</taxon>
        <taxon>Thalassomonas</taxon>
    </lineage>
</organism>
<evidence type="ECO:0008006" key="3">
    <source>
        <dbReference type="Google" id="ProtNLM"/>
    </source>
</evidence>
<evidence type="ECO:0000313" key="1">
    <source>
        <dbReference type="EMBL" id="WDE12979.1"/>
    </source>
</evidence>
<sequence length="522" mass="59727">MTLMYGVTTLLKIKQAMLTTITDVFAVFSPVSLAASLPSYGTRKKIPAFCPPTKQRQALVLVMFLLVSPQLIAKAISSAEQLKQAISLRKNSQYHQALELLNPLKKQHGDHKRINIELAFNYINLSDFHQANNIAAHIETLDLSTNEKKTLAALKQVIKENEKKQKASHLFATMLSTYAGIEEFTSRFPVDYYLEVADPSGFSPGNEGDYLSGPAPGAHYDNNGDYGAAYPEKSFPAEDSNYIVERSTAREKKQSSYRARKVKLKHHYRHNKKLQLFSTPLLFNWHNQFSLYLKQGQKKAVDNQVIERGKKLNYRQLKLDTGFNLLSDSLWLFNFKFSHRAHYYNGKRVLDEDKLIFSASVPITKNRLTLALIKGKRSYRDLYDLHNSHQASAALEYSLNFSPLLKLHLGSRYLQNNARDAYNKYDEQTFYGRLNYAFPPGALAGLTGFITLHYHRLMYEIHHPSLVNWGREYKQSIAAGLQYPLTANLTLGINGHLSRNNKNQQSGRDDWQRVEAFLSYRF</sequence>
<proteinExistence type="predicted"/>